<dbReference type="EMBL" id="JAPUUL010001675">
    <property type="protein sequence ID" value="KAJ8126838.1"/>
    <property type="molecule type" value="Genomic_DNA"/>
</dbReference>
<keyword evidence="2" id="KW-1185">Reference proteome</keyword>
<evidence type="ECO:0000313" key="2">
    <source>
        <dbReference type="Proteomes" id="UP001153332"/>
    </source>
</evidence>
<gene>
    <name evidence="1" type="ORF">O1611_g6800</name>
</gene>
<protein>
    <submittedName>
        <fullName evidence="1">Uncharacterized protein</fullName>
    </submittedName>
</protein>
<comment type="caution">
    <text evidence="1">The sequence shown here is derived from an EMBL/GenBank/DDBJ whole genome shotgun (WGS) entry which is preliminary data.</text>
</comment>
<reference evidence="1" key="1">
    <citation type="submission" date="2022-12" db="EMBL/GenBank/DDBJ databases">
        <title>Genome Sequence of Lasiodiplodia mahajangana.</title>
        <authorList>
            <person name="Buettner E."/>
        </authorList>
    </citation>
    <scope>NUCLEOTIDE SEQUENCE</scope>
    <source>
        <strain evidence="1">VT137</strain>
    </source>
</reference>
<organism evidence="1 2">
    <name type="scientific">Lasiodiplodia mahajangana</name>
    <dbReference type="NCBI Taxonomy" id="1108764"/>
    <lineage>
        <taxon>Eukaryota</taxon>
        <taxon>Fungi</taxon>
        <taxon>Dikarya</taxon>
        <taxon>Ascomycota</taxon>
        <taxon>Pezizomycotina</taxon>
        <taxon>Dothideomycetes</taxon>
        <taxon>Dothideomycetes incertae sedis</taxon>
        <taxon>Botryosphaeriales</taxon>
        <taxon>Botryosphaeriaceae</taxon>
        <taxon>Lasiodiplodia</taxon>
    </lineage>
</organism>
<evidence type="ECO:0000313" key="1">
    <source>
        <dbReference type="EMBL" id="KAJ8126838.1"/>
    </source>
</evidence>
<sequence length="421" mass="46313">MSSTSGKWSGWIDHDDDIGETHHPKSTSNQDSGRENKGSGDNQIDLTKIQPNVTPVVMLYVENGRPKTRLVTSESPGSNKRPHQNDENDDELRRPHIRIKNTSQPASSASSELATSRLCGNCHRDGHKAALCDEVEKTGWMEACCKCDSLLHTYENCALRRQDEDFTYLIVNRGNKSPVKCSLSLGQVVLSELRRPDSSYKDDQIVALPYSPIYSRQISKSTNSRGRVSSTVNGKKIKANGHLPEPTRCGQTLGSAHACAANIHVTVGMNAIKSADTAITKTTAKASRRWLSIKSTIAPVVAITASNRATKSANARTPWQRRAENAHDVRQGPTTSPSSTVFDKVLEKQGMRKHSCQWKLNPDSPHDLRLICKNNTQHTKMTATDLAGRRLEALGTLVNAAVAGEKTITHPTECLECRYNL</sequence>
<accession>A0ACC2JHX2</accession>
<dbReference type="Proteomes" id="UP001153332">
    <property type="component" value="Unassembled WGS sequence"/>
</dbReference>
<name>A0ACC2JHX2_9PEZI</name>
<proteinExistence type="predicted"/>